<evidence type="ECO:0000313" key="4">
    <source>
        <dbReference type="Proteomes" id="UP000565441"/>
    </source>
</evidence>
<accession>A0A8H5HA36</accession>
<feature type="compositionally biased region" description="Basic and acidic residues" evidence="1">
    <location>
        <begin position="154"/>
        <end position="164"/>
    </location>
</feature>
<dbReference type="OrthoDB" id="972532at2759"/>
<gene>
    <name evidence="3" type="ORF">D9615_006048</name>
</gene>
<keyword evidence="4" id="KW-1185">Reference proteome</keyword>
<evidence type="ECO:0000313" key="3">
    <source>
        <dbReference type="EMBL" id="KAF5379245.1"/>
    </source>
</evidence>
<evidence type="ECO:0000256" key="1">
    <source>
        <dbReference type="SAM" id="MobiDB-lite"/>
    </source>
</evidence>
<sequence length="216" mass="24162">MDQKITVVMSVASFSIGLCCFAYASRQARITSILTSVFTAFTSFGLAAISAWFASEHYIFLRRRGKKWLTDATVEYKVMIMKLPGMLRAKRTWNVIRDRLSQVREALHRLSCKLLGIAYAHSSSSDNGDDLEAGLPTAHANSIPSEMPTFPMRRQSDVFHEPKSRPPLAKSPDESEELPTPTSSGKQLWKNALRSVKLLPHRRLLGNSFGKMLFGA</sequence>
<protein>
    <submittedName>
        <fullName evidence="3">Uncharacterized protein</fullName>
    </submittedName>
</protein>
<proteinExistence type="predicted"/>
<organism evidence="3 4">
    <name type="scientific">Tricholomella constricta</name>
    <dbReference type="NCBI Taxonomy" id="117010"/>
    <lineage>
        <taxon>Eukaryota</taxon>
        <taxon>Fungi</taxon>
        <taxon>Dikarya</taxon>
        <taxon>Basidiomycota</taxon>
        <taxon>Agaricomycotina</taxon>
        <taxon>Agaricomycetes</taxon>
        <taxon>Agaricomycetidae</taxon>
        <taxon>Agaricales</taxon>
        <taxon>Tricholomatineae</taxon>
        <taxon>Lyophyllaceae</taxon>
        <taxon>Tricholomella</taxon>
    </lineage>
</organism>
<keyword evidence="2" id="KW-1133">Transmembrane helix</keyword>
<feature type="transmembrane region" description="Helical" evidence="2">
    <location>
        <begin position="7"/>
        <end position="24"/>
    </location>
</feature>
<name>A0A8H5HA36_9AGAR</name>
<evidence type="ECO:0000256" key="2">
    <source>
        <dbReference type="SAM" id="Phobius"/>
    </source>
</evidence>
<dbReference type="Proteomes" id="UP000565441">
    <property type="component" value="Unassembled WGS sequence"/>
</dbReference>
<dbReference type="AlphaFoldDB" id="A0A8H5HA36"/>
<reference evidence="3 4" key="1">
    <citation type="journal article" date="2020" name="ISME J.">
        <title>Uncovering the hidden diversity of litter-decomposition mechanisms in mushroom-forming fungi.</title>
        <authorList>
            <person name="Floudas D."/>
            <person name="Bentzer J."/>
            <person name="Ahren D."/>
            <person name="Johansson T."/>
            <person name="Persson P."/>
            <person name="Tunlid A."/>
        </authorList>
    </citation>
    <scope>NUCLEOTIDE SEQUENCE [LARGE SCALE GENOMIC DNA]</scope>
    <source>
        <strain evidence="3 4">CBS 661.87</strain>
    </source>
</reference>
<comment type="caution">
    <text evidence="3">The sequence shown here is derived from an EMBL/GenBank/DDBJ whole genome shotgun (WGS) entry which is preliminary data.</text>
</comment>
<keyword evidence="2" id="KW-0472">Membrane</keyword>
<feature type="transmembrane region" description="Helical" evidence="2">
    <location>
        <begin position="30"/>
        <end position="54"/>
    </location>
</feature>
<feature type="region of interest" description="Disordered" evidence="1">
    <location>
        <begin position="128"/>
        <end position="186"/>
    </location>
</feature>
<keyword evidence="2" id="KW-0812">Transmembrane</keyword>
<dbReference type="EMBL" id="JAACJP010000017">
    <property type="protein sequence ID" value="KAF5379245.1"/>
    <property type="molecule type" value="Genomic_DNA"/>
</dbReference>